<sequence length="40" mass="4790">MRLSPEEQWALNARLTDLIDQGEVKVEYEPRPVRNTYVWS</sequence>
<dbReference type="Proteomes" id="UP000294114">
    <property type="component" value="Unassembled WGS sequence"/>
</dbReference>
<name>A0A4Q8B3Z3_9ACTN</name>
<dbReference type="AlphaFoldDB" id="A0A4Q8B3Z3"/>
<dbReference type="EMBL" id="SHLD01000001">
    <property type="protein sequence ID" value="RZU72252.1"/>
    <property type="molecule type" value="Genomic_DNA"/>
</dbReference>
<keyword evidence="2" id="KW-1185">Reference proteome</keyword>
<gene>
    <name evidence="1" type="ORF">EV384_0606</name>
</gene>
<comment type="caution">
    <text evidence="1">The sequence shown here is derived from an EMBL/GenBank/DDBJ whole genome shotgun (WGS) entry which is preliminary data.</text>
</comment>
<protein>
    <submittedName>
        <fullName evidence="1">Uncharacterized protein</fullName>
    </submittedName>
</protein>
<proteinExistence type="predicted"/>
<evidence type="ECO:0000313" key="1">
    <source>
        <dbReference type="EMBL" id="RZU72252.1"/>
    </source>
</evidence>
<evidence type="ECO:0000313" key="2">
    <source>
        <dbReference type="Proteomes" id="UP000294114"/>
    </source>
</evidence>
<organism evidence="1 2">
    <name type="scientific">Micromonospora kangleipakensis</name>
    <dbReference type="NCBI Taxonomy" id="1077942"/>
    <lineage>
        <taxon>Bacteria</taxon>
        <taxon>Bacillati</taxon>
        <taxon>Actinomycetota</taxon>
        <taxon>Actinomycetes</taxon>
        <taxon>Micromonosporales</taxon>
        <taxon>Micromonosporaceae</taxon>
        <taxon>Micromonospora</taxon>
    </lineage>
</organism>
<accession>A0A4Q8B3Z3</accession>
<reference evidence="1 2" key="1">
    <citation type="submission" date="2019-02" db="EMBL/GenBank/DDBJ databases">
        <title>Sequencing the genomes of 1000 actinobacteria strains.</title>
        <authorList>
            <person name="Klenk H.-P."/>
        </authorList>
    </citation>
    <scope>NUCLEOTIDE SEQUENCE [LARGE SCALE GENOMIC DNA]</scope>
    <source>
        <strain evidence="1 2">DSM 45612</strain>
    </source>
</reference>